<comment type="subcellular location">
    <subcellularLocation>
        <location evidence="1">Cell projection</location>
        <location evidence="1">Cilium</location>
        <location evidence="1">Flagellum</location>
    </subcellularLocation>
</comment>
<feature type="coiled-coil region" evidence="8">
    <location>
        <begin position="334"/>
        <end position="389"/>
    </location>
</feature>
<organism evidence="11 12">
    <name type="scientific">Cynoglossus semilaevis</name>
    <name type="common">Tongue sole</name>
    <dbReference type="NCBI Taxonomy" id="244447"/>
    <lineage>
        <taxon>Eukaryota</taxon>
        <taxon>Metazoa</taxon>
        <taxon>Chordata</taxon>
        <taxon>Craniata</taxon>
        <taxon>Vertebrata</taxon>
        <taxon>Euteleostomi</taxon>
        <taxon>Actinopterygii</taxon>
        <taxon>Neopterygii</taxon>
        <taxon>Teleostei</taxon>
        <taxon>Neoteleostei</taxon>
        <taxon>Acanthomorphata</taxon>
        <taxon>Carangaria</taxon>
        <taxon>Pleuronectiformes</taxon>
        <taxon>Pleuronectoidei</taxon>
        <taxon>Cynoglossidae</taxon>
        <taxon>Cynoglossinae</taxon>
        <taxon>Cynoglossus</taxon>
    </lineage>
</organism>
<comment type="similarity">
    <text evidence="6">Belongs to the CFAP45 family.</text>
</comment>
<evidence type="ECO:0000313" key="12">
    <source>
        <dbReference type="Proteomes" id="UP000265120"/>
    </source>
</evidence>
<evidence type="ECO:0000256" key="6">
    <source>
        <dbReference type="ARBA" id="ARBA00034116"/>
    </source>
</evidence>
<dbReference type="Pfam" id="PF13868">
    <property type="entry name" value="TPH"/>
    <property type="match status" value="1"/>
</dbReference>
<evidence type="ECO:0000256" key="8">
    <source>
        <dbReference type="SAM" id="Coils"/>
    </source>
</evidence>
<keyword evidence="2" id="KW-0282">Flagellum</keyword>
<dbReference type="PANTHER" id="PTHR15504">
    <property type="entry name" value="NASOPHARYNGEAL EPITHELIUM SPECIFIC PROTEIN 1"/>
    <property type="match status" value="1"/>
</dbReference>
<feature type="compositionally biased region" description="Low complexity" evidence="9">
    <location>
        <begin position="53"/>
        <end position="63"/>
    </location>
</feature>
<evidence type="ECO:0000256" key="9">
    <source>
        <dbReference type="SAM" id="MobiDB-lite"/>
    </source>
</evidence>
<evidence type="ECO:0000259" key="10">
    <source>
        <dbReference type="Pfam" id="PF13868"/>
    </source>
</evidence>
<keyword evidence="5" id="KW-0966">Cell projection</keyword>
<keyword evidence="3 8" id="KW-0175">Coiled coil</keyword>
<accession>A0A3P8UTD0</accession>
<dbReference type="InterPro" id="IPR043597">
    <property type="entry name" value="TPH_dom"/>
</dbReference>
<evidence type="ECO:0000256" key="3">
    <source>
        <dbReference type="ARBA" id="ARBA00023054"/>
    </source>
</evidence>
<keyword evidence="4" id="KW-0969">Cilium</keyword>
<reference evidence="11 12" key="1">
    <citation type="journal article" date="2014" name="Nat. Genet.">
        <title>Whole-genome sequence of a flatfish provides insights into ZW sex chromosome evolution and adaptation to a benthic lifestyle.</title>
        <authorList>
            <person name="Chen S."/>
            <person name="Zhang G."/>
            <person name="Shao C."/>
            <person name="Huang Q."/>
            <person name="Liu G."/>
            <person name="Zhang P."/>
            <person name="Song W."/>
            <person name="An N."/>
            <person name="Chalopin D."/>
            <person name="Volff J.N."/>
            <person name="Hong Y."/>
            <person name="Li Q."/>
            <person name="Sha Z."/>
            <person name="Zhou H."/>
            <person name="Xie M."/>
            <person name="Yu Q."/>
            <person name="Liu Y."/>
            <person name="Xiang H."/>
            <person name="Wang N."/>
            <person name="Wu K."/>
            <person name="Yang C."/>
            <person name="Zhou Q."/>
            <person name="Liao X."/>
            <person name="Yang L."/>
            <person name="Hu Q."/>
            <person name="Zhang J."/>
            <person name="Meng L."/>
            <person name="Jin L."/>
            <person name="Tian Y."/>
            <person name="Lian J."/>
            <person name="Yang J."/>
            <person name="Miao G."/>
            <person name="Liu S."/>
            <person name="Liang Z."/>
            <person name="Yan F."/>
            <person name="Li Y."/>
            <person name="Sun B."/>
            <person name="Zhang H."/>
            <person name="Zhang J."/>
            <person name="Zhu Y."/>
            <person name="Du M."/>
            <person name="Zhao Y."/>
            <person name="Schartl M."/>
            <person name="Tang Q."/>
            <person name="Wang J."/>
        </authorList>
    </citation>
    <scope>NUCLEOTIDE SEQUENCE</scope>
</reference>
<proteinExistence type="inferred from homology"/>
<sequence length="537" mass="64352">MRLASNSSTTRGSSSSDSHRRYRTRAPTSQVDESLFGRSSEPQTVPERHRNTSSKSKAKSQNKQEAETIQVITKDLIRNLRVPLKDPSGESVILPSAEFERITSTSRVLTQQEKEAMMEAYHRRREEELKAAEERKRQIYEADLLRKENPALTELELEARDRAQYLVERTNTLRLEREEEIQKLNKLILDAQCQATRDAQIQEKKQIQVELSEEEKRLDVMMEVERRKALETMEQVEELRKEERISGMQQINDQIQQRLEEKQLQEEMKEQERQQTRKNQERMNLEDLQALQRRREEQQRLLEEVLLINAEAVQAKDQRKEEEKLADIRDMEFLRKKQEREAEYEAEQRRIKREKELEIERLRAKQERAKDYKAEQDELRARRNQQIADREWRRKERELAVKKAQEEALLRAARLEQVQCKEHFLSMEAGREKAEFERVLKVQQESISKQMEEEERQRHKALRHAEAIRQQVKEREALAVTKRREIFKEADQMTEEERQRRARLSEFKEKKLKELKATGLPDKYCTEVERKARVCLL</sequence>
<dbReference type="STRING" id="244447.ENSCSEP00000003505"/>
<dbReference type="Proteomes" id="UP000265120">
    <property type="component" value="Chromosome 4"/>
</dbReference>
<dbReference type="InParanoid" id="A0A3P8UTD0"/>
<dbReference type="OMA" id="WGHKPET"/>
<evidence type="ECO:0000313" key="11">
    <source>
        <dbReference type="Ensembl" id="ENSCSEP00000003505.1"/>
    </source>
</evidence>
<evidence type="ECO:0000256" key="2">
    <source>
        <dbReference type="ARBA" id="ARBA00022846"/>
    </source>
</evidence>
<dbReference type="KEGG" id="csem:103377619"/>
<evidence type="ECO:0000256" key="4">
    <source>
        <dbReference type="ARBA" id="ARBA00023069"/>
    </source>
</evidence>
<feature type="compositionally biased region" description="Low complexity" evidence="9">
    <location>
        <begin position="1"/>
        <end position="16"/>
    </location>
</feature>
<feature type="domain" description="Trichohyalin-plectin-homology" evidence="10">
    <location>
        <begin position="175"/>
        <end position="522"/>
    </location>
</feature>
<keyword evidence="12" id="KW-1185">Reference proteome</keyword>
<dbReference type="GeneTree" id="ENSGT00730000111174"/>
<evidence type="ECO:0000256" key="5">
    <source>
        <dbReference type="ARBA" id="ARBA00023273"/>
    </source>
</evidence>
<name>A0A3P8UTD0_CYNSE</name>
<dbReference type="Ensembl" id="ENSCSET00000003551.1">
    <property type="protein sequence ID" value="ENSCSEP00000003505.1"/>
    <property type="gene ID" value="ENSCSEG00000002304.1"/>
</dbReference>
<dbReference type="GeneID" id="103377619"/>
<dbReference type="GO" id="GO:0031514">
    <property type="term" value="C:motile cilium"/>
    <property type="evidence" value="ECO:0007669"/>
    <property type="project" value="UniProtKB-SubCell"/>
</dbReference>
<dbReference type="InterPro" id="IPR033253">
    <property type="entry name" value="CFAP45"/>
</dbReference>
<dbReference type="PANTHER" id="PTHR15504:SF0">
    <property type="entry name" value="CILIA- AND FLAGELLA-ASSOCIATED PROTEIN 45"/>
    <property type="match status" value="1"/>
</dbReference>
<reference evidence="11" key="3">
    <citation type="submission" date="2025-09" db="UniProtKB">
        <authorList>
            <consortium name="Ensembl"/>
        </authorList>
    </citation>
    <scope>IDENTIFICATION</scope>
</reference>
<dbReference type="CTD" id="25790"/>
<evidence type="ECO:0000256" key="1">
    <source>
        <dbReference type="ARBA" id="ARBA00004230"/>
    </source>
</evidence>
<reference evidence="11" key="2">
    <citation type="submission" date="2025-08" db="UniProtKB">
        <authorList>
            <consortium name="Ensembl"/>
        </authorList>
    </citation>
    <scope>IDENTIFICATION</scope>
</reference>
<dbReference type="OrthoDB" id="1902038at2759"/>
<dbReference type="AlphaFoldDB" id="A0A3P8UTD0"/>
<dbReference type="RefSeq" id="XP_008306709.1">
    <property type="nucleotide sequence ID" value="XM_008308487.3"/>
</dbReference>
<feature type="region of interest" description="Disordered" evidence="9">
    <location>
        <begin position="265"/>
        <end position="285"/>
    </location>
</feature>
<protein>
    <recommendedName>
        <fullName evidence="7">Cilia- and flagella-associated protein 45</fullName>
    </recommendedName>
</protein>
<evidence type="ECO:0000256" key="7">
    <source>
        <dbReference type="ARBA" id="ARBA00034142"/>
    </source>
</evidence>
<feature type="region of interest" description="Disordered" evidence="9">
    <location>
        <begin position="1"/>
        <end position="67"/>
    </location>
</feature>